<dbReference type="OrthoDB" id="9794223at2"/>
<evidence type="ECO:0000256" key="4">
    <source>
        <dbReference type="ARBA" id="ARBA00010561"/>
    </source>
</evidence>
<feature type="transmembrane region" description="Helical" evidence="19">
    <location>
        <begin position="109"/>
        <end position="131"/>
    </location>
</feature>
<evidence type="ECO:0000256" key="14">
    <source>
        <dbReference type="ARBA" id="ARBA00025228"/>
    </source>
</evidence>
<dbReference type="HAMAP" id="MF_00719">
    <property type="entry name" value="CobS"/>
    <property type="match status" value="1"/>
</dbReference>
<evidence type="ECO:0000256" key="9">
    <source>
        <dbReference type="ARBA" id="ARBA00022679"/>
    </source>
</evidence>
<evidence type="ECO:0000256" key="1">
    <source>
        <dbReference type="ARBA" id="ARBA00001946"/>
    </source>
</evidence>
<evidence type="ECO:0000256" key="2">
    <source>
        <dbReference type="ARBA" id="ARBA00004651"/>
    </source>
</evidence>
<evidence type="ECO:0000256" key="5">
    <source>
        <dbReference type="ARBA" id="ARBA00013200"/>
    </source>
</evidence>
<feature type="transmembrane region" description="Helical" evidence="19">
    <location>
        <begin position="223"/>
        <end position="245"/>
    </location>
</feature>
<evidence type="ECO:0000256" key="6">
    <source>
        <dbReference type="ARBA" id="ARBA00015850"/>
    </source>
</evidence>
<proteinExistence type="inferred from homology"/>
<dbReference type="PANTHER" id="PTHR34148">
    <property type="entry name" value="ADENOSYLCOBINAMIDE-GDP RIBAZOLETRANSFERASE"/>
    <property type="match status" value="1"/>
</dbReference>
<dbReference type="GO" id="GO:0008818">
    <property type="term" value="F:cobalamin 5'-phosphate synthase activity"/>
    <property type="evidence" value="ECO:0007669"/>
    <property type="project" value="UniProtKB-UniRule"/>
</dbReference>
<keyword evidence="11 19" id="KW-0460">Magnesium</keyword>
<evidence type="ECO:0000313" key="20">
    <source>
        <dbReference type="EMBL" id="SDC86229.1"/>
    </source>
</evidence>
<keyword evidence="9 19" id="KW-0808">Transferase</keyword>
<keyword evidence="13 19" id="KW-0472">Membrane</keyword>
<feature type="transmembrane region" description="Helical" evidence="19">
    <location>
        <begin position="60"/>
        <end position="79"/>
    </location>
</feature>
<gene>
    <name evidence="19" type="primary">cobS</name>
    <name evidence="20" type="ORF">SAMN05660835_01499</name>
</gene>
<comment type="subcellular location">
    <subcellularLocation>
        <location evidence="2 19">Cell membrane</location>
        <topology evidence="2 19">Multi-pass membrane protein</topology>
    </subcellularLocation>
</comment>
<comment type="catalytic activity">
    <reaction evidence="17 19">
        <text>alpha-ribazole + adenosylcob(III)inamide-GDP = adenosylcob(III)alamin + GMP + H(+)</text>
        <dbReference type="Rhea" id="RHEA:16049"/>
        <dbReference type="ChEBI" id="CHEBI:10329"/>
        <dbReference type="ChEBI" id="CHEBI:15378"/>
        <dbReference type="ChEBI" id="CHEBI:18408"/>
        <dbReference type="ChEBI" id="CHEBI:58115"/>
        <dbReference type="ChEBI" id="CHEBI:60487"/>
        <dbReference type="EC" id="2.7.8.26"/>
    </reaction>
</comment>
<dbReference type="UniPathway" id="UPA00148">
    <property type="reaction ID" value="UER00238"/>
</dbReference>
<organism evidence="20 21">
    <name type="scientific">Desulfurella multipotens</name>
    <dbReference type="NCBI Taxonomy" id="79269"/>
    <lineage>
        <taxon>Bacteria</taxon>
        <taxon>Pseudomonadati</taxon>
        <taxon>Campylobacterota</taxon>
        <taxon>Desulfurellia</taxon>
        <taxon>Desulfurellales</taxon>
        <taxon>Desulfurellaceae</taxon>
        <taxon>Desulfurella</taxon>
    </lineage>
</organism>
<dbReference type="EC" id="2.7.8.26" evidence="5 19"/>
<evidence type="ECO:0000256" key="16">
    <source>
        <dbReference type="ARBA" id="ARBA00032853"/>
    </source>
</evidence>
<comment type="catalytic activity">
    <reaction evidence="18 19">
        <text>alpha-ribazole 5'-phosphate + adenosylcob(III)inamide-GDP = adenosylcob(III)alamin 5'-phosphate + GMP + H(+)</text>
        <dbReference type="Rhea" id="RHEA:23560"/>
        <dbReference type="ChEBI" id="CHEBI:15378"/>
        <dbReference type="ChEBI" id="CHEBI:57918"/>
        <dbReference type="ChEBI" id="CHEBI:58115"/>
        <dbReference type="ChEBI" id="CHEBI:60487"/>
        <dbReference type="ChEBI" id="CHEBI:60493"/>
        <dbReference type="EC" id="2.7.8.26"/>
    </reaction>
</comment>
<name>A0A1G6Q1L2_9BACT</name>
<keyword evidence="10 19" id="KW-0812">Transmembrane</keyword>
<evidence type="ECO:0000256" key="13">
    <source>
        <dbReference type="ARBA" id="ARBA00023136"/>
    </source>
</evidence>
<dbReference type="Proteomes" id="UP000199411">
    <property type="component" value="Unassembled WGS sequence"/>
</dbReference>
<accession>A0A1G6Q1L2</accession>
<evidence type="ECO:0000256" key="8">
    <source>
        <dbReference type="ARBA" id="ARBA00022573"/>
    </source>
</evidence>
<feature type="transmembrane region" description="Helical" evidence="19">
    <location>
        <begin position="136"/>
        <end position="158"/>
    </location>
</feature>
<dbReference type="GO" id="GO:0005886">
    <property type="term" value="C:plasma membrane"/>
    <property type="evidence" value="ECO:0007669"/>
    <property type="project" value="UniProtKB-SubCell"/>
</dbReference>
<evidence type="ECO:0000256" key="7">
    <source>
        <dbReference type="ARBA" id="ARBA00022475"/>
    </source>
</evidence>
<evidence type="ECO:0000256" key="17">
    <source>
        <dbReference type="ARBA" id="ARBA00048623"/>
    </source>
</evidence>
<comment type="pathway">
    <text evidence="3 19">Cofactor biosynthesis; adenosylcobalamin biosynthesis; adenosylcobalamin from cob(II)yrinate a,c-diamide: step 7/7.</text>
</comment>
<dbReference type="GO" id="GO:0009236">
    <property type="term" value="P:cobalamin biosynthetic process"/>
    <property type="evidence" value="ECO:0007669"/>
    <property type="project" value="UniProtKB-UniRule"/>
</dbReference>
<dbReference type="Pfam" id="PF02654">
    <property type="entry name" value="CobS"/>
    <property type="match status" value="1"/>
</dbReference>
<reference evidence="21" key="1">
    <citation type="submission" date="2016-10" db="EMBL/GenBank/DDBJ databases">
        <authorList>
            <person name="Varghese N."/>
            <person name="Submissions S."/>
        </authorList>
    </citation>
    <scope>NUCLEOTIDE SEQUENCE [LARGE SCALE GENOMIC DNA]</scope>
    <source>
        <strain evidence="21">DSM 8415</strain>
    </source>
</reference>
<evidence type="ECO:0000256" key="10">
    <source>
        <dbReference type="ARBA" id="ARBA00022692"/>
    </source>
</evidence>
<keyword evidence="8 19" id="KW-0169">Cobalamin biosynthesis</keyword>
<evidence type="ECO:0000256" key="19">
    <source>
        <dbReference type="HAMAP-Rule" id="MF_00719"/>
    </source>
</evidence>
<protein>
    <recommendedName>
        <fullName evidence="6 19">Adenosylcobinamide-GDP ribazoletransferase</fullName>
        <ecNumber evidence="5 19">2.7.8.26</ecNumber>
    </recommendedName>
    <alternativeName>
        <fullName evidence="16 19">Cobalamin synthase</fullName>
    </alternativeName>
    <alternativeName>
        <fullName evidence="15 19">Cobalamin-5'-phosphate synthase</fullName>
    </alternativeName>
</protein>
<evidence type="ECO:0000256" key="11">
    <source>
        <dbReference type="ARBA" id="ARBA00022842"/>
    </source>
</evidence>
<dbReference type="GO" id="GO:0051073">
    <property type="term" value="F:adenosylcobinamide-GDP ribazoletransferase activity"/>
    <property type="evidence" value="ECO:0007669"/>
    <property type="project" value="UniProtKB-UniRule"/>
</dbReference>
<evidence type="ECO:0000256" key="15">
    <source>
        <dbReference type="ARBA" id="ARBA00032605"/>
    </source>
</evidence>
<evidence type="ECO:0000256" key="12">
    <source>
        <dbReference type="ARBA" id="ARBA00022989"/>
    </source>
</evidence>
<dbReference type="PANTHER" id="PTHR34148:SF1">
    <property type="entry name" value="ADENOSYLCOBINAMIDE-GDP RIBAZOLETRANSFERASE"/>
    <property type="match status" value="1"/>
</dbReference>
<dbReference type="RefSeq" id="WP_092129333.1">
    <property type="nucleotide sequence ID" value="NZ_FMYU01000010.1"/>
</dbReference>
<keyword evidence="12 19" id="KW-1133">Transmembrane helix</keyword>
<comment type="cofactor">
    <cofactor evidence="1 19">
        <name>Mg(2+)</name>
        <dbReference type="ChEBI" id="CHEBI:18420"/>
    </cofactor>
</comment>
<dbReference type="InterPro" id="IPR003805">
    <property type="entry name" value="CobS"/>
</dbReference>
<evidence type="ECO:0000256" key="3">
    <source>
        <dbReference type="ARBA" id="ARBA00004663"/>
    </source>
</evidence>
<feature type="transmembrane region" description="Helical" evidence="19">
    <location>
        <begin position="5"/>
        <end position="24"/>
    </location>
</feature>
<comment type="similarity">
    <text evidence="4 19">Belongs to the CobS family.</text>
</comment>
<sequence length="246" mass="27872">MKKFFIGFAIAWNMLTNIPLFRIYTFKEGYNAYACVNYGVVGFVLGLIVYLLCKIACIEPYILVKVLIFSFYTFSYGALHLDGLFDSLDAIFLKAPKEKLLSILKDPHLGSFSVIFGTLFIITKLTAFVYLKNMSLFIVAVSASRFSVIFPMRFFPYISSGMAQKTKNELKSYHLIISSFIVIAILSPIYRFSIIILIFSVCCSLFFGNLLTKKFGGLNGDFYGLLIETNELLLILVFVFLGKYLS</sequence>
<feature type="transmembrane region" description="Helical" evidence="19">
    <location>
        <begin position="30"/>
        <end position="53"/>
    </location>
</feature>
<evidence type="ECO:0000313" key="21">
    <source>
        <dbReference type="Proteomes" id="UP000199411"/>
    </source>
</evidence>
<dbReference type="AlphaFoldDB" id="A0A1G6Q1L2"/>
<feature type="transmembrane region" description="Helical" evidence="19">
    <location>
        <begin position="170"/>
        <end position="187"/>
    </location>
</feature>
<dbReference type="EMBL" id="FMYU01000010">
    <property type="protein sequence ID" value="SDC86229.1"/>
    <property type="molecule type" value="Genomic_DNA"/>
</dbReference>
<keyword evidence="7 19" id="KW-1003">Cell membrane</keyword>
<keyword evidence="21" id="KW-1185">Reference proteome</keyword>
<feature type="transmembrane region" description="Helical" evidence="19">
    <location>
        <begin position="194"/>
        <end position="211"/>
    </location>
</feature>
<evidence type="ECO:0000256" key="18">
    <source>
        <dbReference type="ARBA" id="ARBA00049504"/>
    </source>
</evidence>
<comment type="function">
    <text evidence="14 19">Joins adenosylcobinamide-GDP and alpha-ribazole to generate adenosylcobalamin (Ado-cobalamin). Also synthesizes adenosylcobalamin 5'-phosphate from adenosylcobinamide-GDP and alpha-ribazole 5'-phosphate.</text>
</comment>